<dbReference type="GeneID" id="38136718"/>
<accession>A0A3F3PJ19</accession>
<protein>
    <submittedName>
        <fullName evidence="1">Uncharacterized protein</fullName>
    </submittedName>
</protein>
<evidence type="ECO:0000313" key="2">
    <source>
        <dbReference type="Proteomes" id="UP000253729"/>
    </source>
</evidence>
<proteinExistence type="predicted"/>
<gene>
    <name evidence="1" type="ORF">BDQ94DRAFT_154831</name>
</gene>
<dbReference type="Proteomes" id="UP000253729">
    <property type="component" value="Unassembled WGS sequence"/>
</dbReference>
<organism evidence="1 2">
    <name type="scientific">Aspergillus welwitschiae</name>
    <dbReference type="NCBI Taxonomy" id="1341132"/>
    <lineage>
        <taxon>Eukaryota</taxon>
        <taxon>Fungi</taxon>
        <taxon>Dikarya</taxon>
        <taxon>Ascomycota</taxon>
        <taxon>Pezizomycotina</taxon>
        <taxon>Eurotiomycetes</taxon>
        <taxon>Eurotiomycetidae</taxon>
        <taxon>Eurotiales</taxon>
        <taxon>Aspergillaceae</taxon>
        <taxon>Aspergillus</taxon>
        <taxon>Aspergillus subgen. Circumdati</taxon>
    </lineage>
</organism>
<name>A0A3F3PJ19_9EURO</name>
<sequence length="85" mass="9750">MSISKTAIAVECSKQVVKYIRSNLQVFSSPRAPPTRIEQARSITLTILEALYKYLLKKPGLYLDKIAIFLQNKSFKSRRSLHLHT</sequence>
<keyword evidence="2" id="KW-1185">Reference proteome</keyword>
<reference evidence="1 2" key="1">
    <citation type="submission" date="2018-07" db="EMBL/GenBank/DDBJ databases">
        <title>The genomes of Aspergillus section Nigri reveals drivers in fungal speciation.</title>
        <authorList>
            <consortium name="DOE Joint Genome Institute"/>
            <person name="Vesth T.C."/>
            <person name="Nybo J."/>
            <person name="Theobald S."/>
            <person name="Brandl J."/>
            <person name="Frisvad J.C."/>
            <person name="Nielsen K.F."/>
            <person name="Lyhne E.K."/>
            <person name="Kogle M.E."/>
            <person name="Kuo A."/>
            <person name="Riley R."/>
            <person name="Clum A."/>
            <person name="Nolan M."/>
            <person name="Lipzen A."/>
            <person name="Salamov A."/>
            <person name="Henrissat B."/>
            <person name="Wiebenga A."/>
            <person name="De vries R.P."/>
            <person name="Grigoriev I.V."/>
            <person name="Mortensen U.H."/>
            <person name="Andersen M.R."/>
            <person name="Baker S.E."/>
        </authorList>
    </citation>
    <scope>NUCLEOTIDE SEQUENCE [LARGE SCALE GENOMIC DNA]</scope>
    <source>
        <strain evidence="1 2">CBS 139.54b</strain>
    </source>
</reference>
<dbReference type="RefSeq" id="XP_026619941.1">
    <property type="nucleotide sequence ID" value="XM_026768362.1"/>
</dbReference>
<dbReference type="STRING" id="1341132.A0A3F3PJ19"/>
<dbReference type="EMBL" id="KZ852109">
    <property type="protein sequence ID" value="RDH26919.1"/>
    <property type="molecule type" value="Genomic_DNA"/>
</dbReference>
<dbReference type="AlphaFoldDB" id="A0A3F3PJ19"/>
<evidence type="ECO:0000313" key="1">
    <source>
        <dbReference type="EMBL" id="RDH26919.1"/>
    </source>
</evidence>